<reference evidence="1 2" key="1">
    <citation type="submission" date="2019-10" db="EMBL/GenBank/DDBJ databases">
        <title>Evaluation of single-gene subtyping targets for Pseudomonas.</title>
        <authorList>
            <person name="Reichler S.J."/>
            <person name="Orsi R.H."/>
            <person name="Wiedmann M."/>
            <person name="Martin N.H."/>
            <person name="Murphy S.I."/>
        </authorList>
    </citation>
    <scope>NUCLEOTIDE SEQUENCE [LARGE SCALE GENOMIC DNA]</scope>
    <source>
        <strain evidence="1 2">FSL R10-1984</strain>
    </source>
</reference>
<dbReference type="Proteomes" id="UP000437970">
    <property type="component" value="Unassembled WGS sequence"/>
</dbReference>
<comment type="caution">
    <text evidence="1">The sequence shown here is derived from an EMBL/GenBank/DDBJ whole genome shotgun (WGS) entry which is preliminary data.</text>
</comment>
<protein>
    <submittedName>
        <fullName evidence="1">Phage head closure protein</fullName>
    </submittedName>
</protein>
<name>A0A7X2CDW8_9PSED</name>
<dbReference type="InterPro" id="IPR038666">
    <property type="entry name" value="SSP1_head-tail_sf"/>
</dbReference>
<sequence>MRAGDLRHRIVIQHHVELQDPSTGEVTTRWEAYANVWAAVEPLSARDLIAAQAGQSEASGRITIRYRPGVLSTMRILHRGQIFTIIGQPLPDKASGLEYLTLVVATGVKNG</sequence>
<evidence type="ECO:0000313" key="2">
    <source>
        <dbReference type="Proteomes" id="UP000437970"/>
    </source>
</evidence>
<dbReference type="Gene3D" id="2.40.10.270">
    <property type="entry name" value="Bacteriophage SPP1 head-tail adaptor protein"/>
    <property type="match status" value="1"/>
</dbReference>
<evidence type="ECO:0000313" key="1">
    <source>
        <dbReference type="EMBL" id="MQU27306.1"/>
    </source>
</evidence>
<dbReference type="AlphaFoldDB" id="A0A7X2CDW8"/>
<dbReference type="Pfam" id="PF05521">
    <property type="entry name" value="Phage_HCP"/>
    <property type="match status" value="1"/>
</dbReference>
<gene>
    <name evidence="1" type="ORF">GHO29_12500</name>
</gene>
<proteinExistence type="predicted"/>
<dbReference type="EMBL" id="WIVW01000014">
    <property type="protein sequence ID" value="MQU27306.1"/>
    <property type="molecule type" value="Genomic_DNA"/>
</dbReference>
<organism evidence="1 2">
    <name type="scientific">Pseudomonas helleri</name>
    <dbReference type="NCBI Taxonomy" id="1608996"/>
    <lineage>
        <taxon>Bacteria</taxon>
        <taxon>Pseudomonadati</taxon>
        <taxon>Pseudomonadota</taxon>
        <taxon>Gammaproteobacteria</taxon>
        <taxon>Pseudomonadales</taxon>
        <taxon>Pseudomonadaceae</taxon>
        <taxon>Pseudomonas</taxon>
    </lineage>
</organism>
<dbReference type="InterPro" id="IPR008767">
    <property type="entry name" value="Phage_SPP1_head-tail_adaptor"/>
</dbReference>
<dbReference type="NCBIfam" id="TIGR01563">
    <property type="entry name" value="gp16_SPP1"/>
    <property type="match status" value="1"/>
</dbReference>
<accession>A0A7X2CDW8</accession>
<dbReference type="RefSeq" id="WP_153379200.1">
    <property type="nucleotide sequence ID" value="NZ_WIVW01000014.1"/>
</dbReference>